<accession>A0ACB9M3P0</accession>
<sequence length="885" mass="100272">MSSPSSHPELSTPSSYPELSTPSSVTQMSSPLSDPMMSSPSFDTSTSYPSSSNVSQDKCFKYDVFISFRGEDTPRKFTDHLHAAFYRSGIFPFRDDEELRRGETISDQLIKAIEDSRSAVVVLSPNYASSSWCLGELMKILQCKKVLGQIVLPIFYNVEPTNVRQQKGGFGDAFNELAENQVDPMKVQEWREALTEVANLSGQDSMNFHEATLVERIVSDIHTKLGLSFSGIPSRLVGIEDRVREVEEALDINSEGLRSVGIVGMGGIGKTTLAWVVYERMVHLFNAGSFLENVRDVFEKEGIVFLQKQLLSQAGGSERIGSCHNAFEGVRLIRSRMRHSKVLIVLDDVDDISQVEYLVGDLHWFGPGSRIIITSRNKRMLNKVDHVHNVTPLSPEHALALFKENAFGANQSTSHELEKLCPSLCRRYGGHPLALKMVGRAFADRSEPEWYRDKDELLIAPMREILDRLRISYIGLDETARKVFHYTTCMFHGKKESYVEEVLSYLGLHPKVTLEVLKDNSLVYVSDGFIMVHYLISLLSRNSIHRDSLREPENQQMIISTTQWGDVLNEDMGSEATEGLHVQYYEGQAHPTWCSLPAISRLTKLRFLSVRGDRIEYQGELTSLSDEMIYLLWESYPWESLPQSFHPRDIRALLLASSCIRTLWYGQCFGELQELDLHDSKNLLLIPDLSKLPNLVILILQGCTNLIEVRCTTALHSMLRTIDLKGCTCLRFLPEAIEFPRLHDFVLSGCSSLEKFPEISGRMEKLNNLDLDETAISELPSSVNLLVGLKVLTARNCLKLQKLPSTLEKLESLEKLDLSGCSSLREIPKKLRRLSGLTEINWTARRITEFRTLMRRTEVAWSLLDSHLASFLVALLLFLVVKFYW</sequence>
<evidence type="ECO:0000313" key="1">
    <source>
        <dbReference type="EMBL" id="KAI4318757.1"/>
    </source>
</evidence>
<dbReference type="EMBL" id="CM042889">
    <property type="protein sequence ID" value="KAI4318757.1"/>
    <property type="molecule type" value="Genomic_DNA"/>
</dbReference>
<reference evidence="2" key="1">
    <citation type="journal article" date="2023" name="Front. Plant Sci.">
        <title>Chromosomal-level genome assembly of Melastoma candidum provides insights into trichome evolution.</title>
        <authorList>
            <person name="Zhong Y."/>
            <person name="Wu W."/>
            <person name="Sun C."/>
            <person name="Zou P."/>
            <person name="Liu Y."/>
            <person name="Dai S."/>
            <person name="Zhou R."/>
        </authorList>
    </citation>
    <scope>NUCLEOTIDE SEQUENCE [LARGE SCALE GENOMIC DNA]</scope>
</reference>
<evidence type="ECO:0000313" key="2">
    <source>
        <dbReference type="Proteomes" id="UP001057402"/>
    </source>
</evidence>
<protein>
    <submittedName>
        <fullName evidence="1">Uncharacterized protein</fullName>
    </submittedName>
</protein>
<gene>
    <name evidence="1" type="ORF">MLD38_032426</name>
</gene>
<comment type="caution">
    <text evidence="1">The sequence shown here is derived from an EMBL/GenBank/DDBJ whole genome shotgun (WGS) entry which is preliminary data.</text>
</comment>
<dbReference type="Proteomes" id="UP001057402">
    <property type="component" value="Chromosome 10"/>
</dbReference>
<proteinExistence type="predicted"/>
<name>A0ACB9M3P0_9MYRT</name>
<keyword evidence="2" id="KW-1185">Reference proteome</keyword>
<organism evidence="1 2">
    <name type="scientific">Melastoma candidum</name>
    <dbReference type="NCBI Taxonomy" id="119954"/>
    <lineage>
        <taxon>Eukaryota</taxon>
        <taxon>Viridiplantae</taxon>
        <taxon>Streptophyta</taxon>
        <taxon>Embryophyta</taxon>
        <taxon>Tracheophyta</taxon>
        <taxon>Spermatophyta</taxon>
        <taxon>Magnoliopsida</taxon>
        <taxon>eudicotyledons</taxon>
        <taxon>Gunneridae</taxon>
        <taxon>Pentapetalae</taxon>
        <taxon>rosids</taxon>
        <taxon>malvids</taxon>
        <taxon>Myrtales</taxon>
        <taxon>Melastomataceae</taxon>
        <taxon>Melastomatoideae</taxon>
        <taxon>Melastomateae</taxon>
        <taxon>Melastoma</taxon>
    </lineage>
</organism>